<evidence type="ECO:0000313" key="2">
    <source>
        <dbReference type="Proteomes" id="UP000683557"/>
    </source>
</evidence>
<evidence type="ECO:0000313" key="1">
    <source>
        <dbReference type="EMBL" id="QWV93410.1"/>
    </source>
</evidence>
<dbReference type="EMBL" id="CP076723">
    <property type="protein sequence ID" value="QWV93410.1"/>
    <property type="molecule type" value="Genomic_DNA"/>
</dbReference>
<organism evidence="1 2">
    <name type="scientific">Geomonas oryzisoli</name>
    <dbReference type="NCBI Taxonomy" id="2847992"/>
    <lineage>
        <taxon>Bacteria</taxon>
        <taxon>Pseudomonadati</taxon>
        <taxon>Thermodesulfobacteriota</taxon>
        <taxon>Desulfuromonadia</taxon>
        <taxon>Geobacterales</taxon>
        <taxon>Geobacteraceae</taxon>
        <taxon>Geomonas</taxon>
    </lineage>
</organism>
<gene>
    <name evidence="1" type="ORF">KP004_19950</name>
</gene>
<reference evidence="1 2" key="1">
    <citation type="submission" date="2021-06" db="EMBL/GenBank/DDBJ databases">
        <title>Gemonas diversity in paddy soil.</title>
        <authorList>
            <person name="Liu G."/>
        </authorList>
    </citation>
    <scope>NUCLEOTIDE SEQUENCE [LARGE SCALE GENOMIC DNA]</scope>
    <source>
        <strain evidence="1 2">RG10</strain>
    </source>
</reference>
<accession>A0ABX8J543</accession>
<proteinExistence type="predicted"/>
<keyword evidence="2" id="KW-1185">Reference proteome</keyword>
<dbReference type="RefSeq" id="WP_216800127.1">
    <property type="nucleotide sequence ID" value="NZ_CP076723.1"/>
</dbReference>
<sequence>MSETKKKVTMEEWNSRFRSLGVDDNIMGHWHTLFERENPSGHQSFLEWLGLPEERIAQVRAKSAESKK</sequence>
<protein>
    <submittedName>
        <fullName evidence="1">Uncharacterized protein</fullName>
    </submittedName>
</protein>
<dbReference type="Proteomes" id="UP000683557">
    <property type="component" value="Chromosome"/>
</dbReference>
<name>A0ABX8J543_9BACT</name>